<proteinExistence type="predicted"/>
<reference evidence="2" key="1">
    <citation type="submission" date="2013-07" db="EMBL/GenBank/DDBJ databases">
        <title>Complete sequence of a native Burkholderia pseudomallei plasmid.</title>
        <authorList>
            <person name="Stone J.K."/>
            <person name="Bollig M.C."/>
            <person name="Gibbons H.S."/>
            <person name="Mayo M."/>
            <person name="Currie B.J."/>
            <person name="Keim P."/>
            <person name="Tuanyok A."/>
        </authorList>
    </citation>
    <scope>NUCLEOTIDE SEQUENCE</scope>
    <source>
        <strain evidence="2">MSHR1950</strain>
        <plasmid evidence="2">pBPSE01</plasmid>
    </source>
</reference>
<dbReference type="EMBL" id="KF418775">
    <property type="protein sequence ID" value="AJL34965.1"/>
    <property type="molecule type" value="Genomic_DNA"/>
</dbReference>
<accession>A0A0C5B2E1</accession>
<name>A0A0C5B2E1_BURPE</name>
<dbReference type="AlphaFoldDB" id="A0A0C5B2E1"/>
<keyword evidence="2" id="KW-0614">Plasmid</keyword>
<sequence length="122" mass="13631">MSTKFRIPKYGGSDSAFLGVQFKDTYILIIAVLAALILGHFYGTPAYLGLPFAGYHANKKYIEWRGQKLDGFVRAFLFRFGLQGYGKGFKSQRTLFIGDATIINPGSNRLIEKIRPSDTNAE</sequence>
<keyword evidence="1" id="KW-0472">Membrane</keyword>
<gene>
    <name evidence="2" type="ORF">pBPS082</name>
</gene>
<evidence type="ECO:0000313" key="2">
    <source>
        <dbReference type="EMBL" id="AJL34965.1"/>
    </source>
</evidence>
<evidence type="ECO:0000256" key="1">
    <source>
        <dbReference type="SAM" id="Phobius"/>
    </source>
</evidence>
<dbReference type="RefSeq" id="WP_080398462.1">
    <property type="nucleotide sequence ID" value="NZ_KF418775.1"/>
</dbReference>
<keyword evidence="1" id="KW-0812">Transmembrane</keyword>
<protein>
    <submittedName>
        <fullName evidence="2">Uncharacterized protein</fullName>
    </submittedName>
</protein>
<organism evidence="2">
    <name type="scientific">Burkholderia pseudomallei</name>
    <name type="common">Pseudomonas pseudomallei</name>
    <dbReference type="NCBI Taxonomy" id="28450"/>
    <lineage>
        <taxon>Bacteria</taxon>
        <taxon>Pseudomonadati</taxon>
        <taxon>Pseudomonadota</taxon>
        <taxon>Betaproteobacteria</taxon>
        <taxon>Burkholderiales</taxon>
        <taxon>Burkholderiaceae</taxon>
        <taxon>Burkholderia</taxon>
        <taxon>pseudomallei group</taxon>
    </lineage>
</organism>
<feature type="transmembrane region" description="Helical" evidence="1">
    <location>
        <begin position="26"/>
        <end position="50"/>
    </location>
</feature>
<geneLocation type="plasmid" evidence="2">
    <name>pBPSE01</name>
</geneLocation>
<keyword evidence="1" id="KW-1133">Transmembrane helix</keyword>